<sequence length="212" mass="23423">MPVMAPSNAFIQRRWALAGGSHDRIIHILRIILPVAIIIVVAMMAITPLIGRRDLSFMLSRDHISTSKERMNLKKAIYRGHDDHGRVFELKAESATQPDSSDPQLWLTDLVAEITLDSGPATVTAPHGRYNMDNNILTIDGAAQLVMANGYRVNGQDVVLDLDKRLITSQRPVSGQSPNGHFQGQSLNVDLINGKAVMDGRTHTHFDRRSGD</sequence>
<dbReference type="RefSeq" id="WP_012817403.1">
    <property type="nucleotide sequence ID" value="NC_017262.1"/>
</dbReference>
<feature type="transmembrane region" description="Helical" evidence="1">
    <location>
        <begin position="31"/>
        <end position="51"/>
    </location>
</feature>
<dbReference type="EMBL" id="CP002850">
    <property type="protein sequence ID" value="AEH62673.1"/>
    <property type="molecule type" value="Genomic_DNA"/>
</dbReference>
<dbReference type="eggNOG" id="COG5375">
    <property type="taxonomic scope" value="Bacteria"/>
</dbReference>
<dbReference type="KEGG" id="zmm:Zmob_0836"/>
<evidence type="ECO:0000313" key="2">
    <source>
        <dbReference type="EMBL" id="AEH62673.1"/>
    </source>
</evidence>
<organism evidence="2 3">
    <name type="scientific">Zymomonas mobilis subsp. mobilis (strain ATCC 10988 / DSM 424 / LMG 404 / NCIMB 8938 / NRRL B-806 / ZM1)</name>
    <dbReference type="NCBI Taxonomy" id="555217"/>
    <lineage>
        <taxon>Bacteria</taxon>
        <taxon>Pseudomonadati</taxon>
        <taxon>Pseudomonadota</taxon>
        <taxon>Alphaproteobacteria</taxon>
        <taxon>Sphingomonadales</taxon>
        <taxon>Zymomonadaceae</taxon>
        <taxon>Zymomonas</taxon>
    </lineage>
</organism>
<keyword evidence="1" id="KW-0812">Transmembrane</keyword>
<evidence type="ECO:0000256" key="1">
    <source>
        <dbReference type="SAM" id="Phobius"/>
    </source>
</evidence>
<protein>
    <recommendedName>
        <fullName evidence="4">Lipopolysaccharide export system protein LptC</fullName>
    </recommendedName>
</protein>
<gene>
    <name evidence="2" type="ordered locus">Zmob_0836</name>
</gene>
<dbReference type="OrthoDB" id="7423492at2"/>
<evidence type="ECO:0008006" key="4">
    <source>
        <dbReference type="Google" id="ProtNLM"/>
    </source>
</evidence>
<accession>A0A0H3G1T7</accession>
<dbReference type="GO" id="GO:0015221">
    <property type="term" value="F:lipopolysaccharide transmembrane transporter activity"/>
    <property type="evidence" value="ECO:0007669"/>
    <property type="project" value="InterPro"/>
</dbReference>
<dbReference type="Gene3D" id="2.60.450.10">
    <property type="entry name" value="Lipopolysaccharide (LPS) transport protein A like domain"/>
    <property type="match status" value="1"/>
</dbReference>
<keyword evidence="1" id="KW-1133">Transmembrane helix</keyword>
<dbReference type="GO" id="GO:0005886">
    <property type="term" value="C:plasma membrane"/>
    <property type="evidence" value="ECO:0007669"/>
    <property type="project" value="InterPro"/>
</dbReference>
<proteinExistence type="predicted"/>
<dbReference type="AlphaFoldDB" id="A0A0H3G1T7"/>
<dbReference type="InterPro" id="IPR010664">
    <property type="entry name" value="LipoPS_assembly_LptC-rel"/>
</dbReference>
<reference evidence="2 3" key="1">
    <citation type="journal article" date="2011" name="J. Bacteriol.">
        <title>Genome sequence of the ethanol-producing Zymomonas mobilis subsp. mobilis lectotype strain ATCC 10988.</title>
        <authorList>
            <person name="Pappas K.M."/>
            <person name="Kouvelis V.N."/>
            <person name="Saunders E."/>
            <person name="Brettin T.S."/>
            <person name="Bruce D."/>
            <person name="Detter C."/>
            <person name="Balakireva M."/>
            <person name="Han C.S."/>
            <person name="Savvakis G."/>
            <person name="Kyrpides N.C."/>
            <person name="Typas M.A."/>
        </authorList>
    </citation>
    <scope>NUCLEOTIDE SEQUENCE [LARGE SCALE GENOMIC DNA]</scope>
    <source>
        <strain evidence="3">ATCC 10988 / DSM 424 / CCUG 17860 / LMG 404 / NCIMB 8938 / NRRL B-806 / ZM1</strain>
    </source>
</reference>
<evidence type="ECO:0000313" key="3">
    <source>
        <dbReference type="Proteomes" id="UP000001494"/>
    </source>
</evidence>
<dbReference type="Pfam" id="PF06835">
    <property type="entry name" value="LptC"/>
    <property type="match status" value="1"/>
</dbReference>
<keyword evidence="1" id="KW-0472">Membrane</keyword>
<dbReference type="InterPro" id="IPR026265">
    <property type="entry name" value="LptC"/>
</dbReference>
<dbReference type="Proteomes" id="UP000001494">
    <property type="component" value="Chromosome"/>
</dbReference>
<name>A0A0H3G1T7_ZYMMA</name>
<dbReference type="NCBIfam" id="TIGR04409">
    <property type="entry name" value="LptC_YrbK"/>
    <property type="match status" value="1"/>
</dbReference>
<dbReference type="HOGENOM" id="CLU_1282545_0_0_5"/>